<protein>
    <submittedName>
        <fullName evidence="1">Histidine phosphatase family protein</fullName>
        <ecNumber evidence="1">3.1.3.-</ecNumber>
    </submittedName>
</protein>
<keyword evidence="1" id="KW-0378">Hydrolase</keyword>
<gene>
    <name evidence="1" type="ORF">ACCQ42_08250</name>
</gene>
<dbReference type="SMART" id="SM00855">
    <property type="entry name" value="PGAM"/>
    <property type="match status" value="1"/>
</dbReference>
<name>A0ABW9MEK1_9FIRM</name>
<dbReference type="Pfam" id="PF00300">
    <property type="entry name" value="His_Phos_1"/>
    <property type="match status" value="1"/>
</dbReference>
<proteinExistence type="predicted"/>
<reference evidence="1 2" key="1">
    <citation type="journal article" date="2025" name="Anaerobe">
        <title>Description of Anaerococcus kampingiae sp. nov., Anaerococcus groningensis sp. nov., Anaerococcus martiniensis sp. nov., and Anaerococcus cruorum sp. nov., isolated from human clinical specimens.</title>
        <authorList>
            <person name="Boiten K.E."/>
            <person name="Meijer J."/>
            <person name="van Wezel E.M."/>
            <person name="Veloo A.C.M."/>
        </authorList>
    </citation>
    <scope>NUCLEOTIDE SEQUENCE [LARGE SCALE GENOMIC DNA]</scope>
    <source>
        <strain evidence="1 2">ENR0874</strain>
    </source>
</reference>
<dbReference type="InterPro" id="IPR029033">
    <property type="entry name" value="His_PPase_superfam"/>
</dbReference>
<dbReference type="PROSITE" id="PS00175">
    <property type="entry name" value="PG_MUTASE"/>
    <property type="match status" value="1"/>
</dbReference>
<dbReference type="InterPro" id="IPR001345">
    <property type="entry name" value="PG/BPGM_mutase_AS"/>
</dbReference>
<dbReference type="SUPFAM" id="SSF53254">
    <property type="entry name" value="Phosphoglycerate mutase-like"/>
    <property type="match status" value="1"/>
</dbReference>
<comment type="caution">
    <text evidence="1">The sequence shown here is derived from an EMBL/GenBank/DDBJ whole genome shotgun (WGS) entry which is preliminary data.</text>
</comment>
<dbReference type="CDD" id="cd07067">
    <property type="entry name" value="HP_PGM_like"/>
    <property type="match status" value="1"/>
</dbReference>
<dbReference type="PANTHER" id="PTHR48100">
    <property type="entry name" value="BROAD-SPECIFICITY PHOSPHATASE YOR283W-RELATED"/>
    <property type="match status" value="1"/>
</dbReference>
<sequence length="198" mass="22734">MRKLYIVRHGQTLFNLKGMTQGWCDSPLTDLGIRQAKKVGEYFKENNIKFDEAYSSTQERACDTLELITDIPYKRVKGLKEWNFGMMEGEAEILQKVPRRPDQMTHEDFFVPWGGESDKEVASRMSRTIKEILEKSTANTILMVSHAGAMWTHVLSTLDNPEKDKPGHLGNCAILEYDVDDNNKLKFVKIHEPAKDVK</sequence>
<keyword evidence="2" id="KW-1185">Reference proteome</keyword>
<organism evidence="1 2">
    <name type="scientific">Anaerococcus kampingae</name>
    <dbReference type="NCBI Taxonomy" id="3115614"/>
    <lineage>
        <taxon>Bacteria</taxon>
        <taxon>Bacillati</taxon>
        <taxon>Bacillota</taxon>
        <taxon>Tissierellia</taxon>
        <taxon>Tissierellales</taxon>
        <taxon>Peptoniphilaceae</taxon>
        <taxon>Anaerococcus</taxon>
    </lineage>
</organism>
<dbReference type="EC" id="3.1.3.-" evidence="1"/>
<dbReference type="Proteomes" id="UP001637994">
    <property type="component" value="Unassembled WGS sequence"/>
</dbReference>
<dbReference type="EMBL" id="JBGMEF010000033">
    <property type="protein sequence ID" value="MFO3667758.1"/>
    <property type="molecule type" value="Genomic_DNA"/>
</dbReference>
<dbReference type="InterPro" id="IPR050275">
    <property type="entry name" value="PGM_Phosphatase"/>
</dbReference>
<dbReference type="PANTHER" id="PTHR48100:SF5">
    <property type="entry name" value="HISTIDINE PHOSPHATASE FAMILY PROTEIN"/>
    <property type="match status" value="1"/>
</dbReference>
<evidence type="ECO:0000313" key="1">
    <source>
        <dbReference type="EMBL" id="MFO3667758.1"/>
    </source>
</evidence>
<dbReference type="GO" id="GO:0016787">
    <property type="term" value="F:hydrolase activity"/>
    <property type="evidence" value="ECO:0007669"/>
    <property type="project" value="UniProtKB-KW"/>
</dbReference>
<dbReference type="RefSeq" id="WP_265237958.1">
    <property type="nucleotide sequence ID" value="NZ_JBGMEF010000033.1"/>
</dbReference>
<dbReference type="InterPro" id="IPR013078">
    <property type="entry name" value="His_Pase_superF_clade-1"/>
</dbReference>
<evidence type="ECO:0000313" key="2">
    <source>
        <dbReference type="Proteomes" id="UP001637994"/>
    </source>
</evidence>
<dbReference type="Gene3D" id="3.40.50.1240">
    <property type="entry name" value="Phosphoglycerate mutase-like"/>
    <property type="match status" value="1"/>
</dbReference>
<accession>A0ABW9MEK1</accession>